<feature type="transmembrane region" description="Helical" evidence="1">
    <location>
        <begin position="64"/>
        <end position="88"/>
    </location>
</feature>
<accession>A0A1F5MKD8</accession>
<feature type="transmembrane region" description="Helical" evidence="1">
    <location>
        <begin position="510"/>
        <end position="535"/>
    </location>
</feature>
<keyword evidence="1" id="KW-0472">Membrane</keyword>
<feature type="transmembrane region" description="Helical" evidence="1">
    <location>
        <begin position="37"/>
        <end position="58"/>
    </location>
</feature>
<proteinExistence type="predicted"/>
<keyword evidence="1" id="KW-0812">Transmembrane</keyword>
<dbReference type="Proteomes" id="UP000178017">
    <property type="component" value="Unassembled WGS sequence"/>
</dbReference>
<evidence type="ECO:0000313" key="2">
    <source>
        <dbReference type="EMBL" id="OGE65779.1"/>
    </source>
</evidence>
<sequence>MRILLFFLAGGVSFFFIGHLLSLIAQKLPILGKILPITHSVPGFILTLLALISAFIFQSDPQRFLISLFLMGAGIGLVIHHLLFSSYLISEKIEKDFLKRHETLVDRLLEMLPGVITWVALTSPLWLSFTLPFALAYLIIIAAMYWMISALRIAVLIFMGYKKMEFAKSQNWLSKLEKDFPNDWANYYHLVILPTYKEPLEVLIPALEAVINSKYPAKKIFLAVGFEQREYDKDREKIDQSIEYLNKLGQKIGGTFSTIHPFGVEGEVPGPGTNRNWVVKNAVKEFQKLGIRLESVFVTTLDADFVVHPQFLAGSLHKYLSTPTEDRDKRSYTGVFLYYNNYWQAPTPMRLIAAGTAFWQLAEMVGSDKYMNFSSLSINLKSLLEIGLWIPNKVNDDSGFYWKAYYHFKGNYKVLPHYLPITADAVLDVNLAKTFQNQYLQQKRWAYGVEHIPFIVRQYFTNKDINFWDKTDKLIFVFWGYLKWSILALFVTFAGLIIPLVSPTYSQSVVAYNLPVISSWVLTIAFLGMFATIYVHEKTAPPRPKHWSVLKKFWSYIQWVLIPLIIVTISTLPAIDAQTSLMLGRYLEFRVTNKARTDSINQ</sequence>
<gene>
    <name evidence="2" type="ORF">A3B49_04140</name>
</gene>
<name>A0A1F5MKD8_9BACT</name>
<dbReference type="InterPro" id="IPR029044">
    <property type="entry name" value="Nucleotide-diphossugar_trans"/>
</dbReference>
<evidence type="ECO:0008006" key="4">
    <source>
        <dbReference type="Google" id="ProtNLM"/>
    </source>
</evidence>
<organism evidence="2 3">
    <name type="scientific">Candidatus Daviesbacteria bacterium RIFCSPLOWO2_01_FULL_40_24</name>
    <dbReference type="NCBI Taxonomy" id="1797787"/>
    <lineage>
        <taxon>Bacteria</taxon>
        <taxon>Candidatus Daviesiibacteriota</taxon>
    </lineage>
</organism>
<evidence type="ECO:0000256" key="1">
    <source>
        <dbReference type="SAM" id="Phobius"/>
    </source>
</evidence>
<feature type="transmembrane region" description="Helical" evidence="1">
    <location>
        <begin position="556"/>
        <end position="575"/>
    </location>
</feature>
<protein>
    <recommendedName>
        <fullName evidence="4">Glycosyltransferase 2-like domain-containing protein</fullName>
    </recommendedName>
</protein>
<keyword evidence="1" id="KW-1133">Transmembrane helix</keyword>
<feature type="transmembrane region" description="Helical" evidence="1">
    <location>
        <begin position="135"/>
        <end position="161"/>
    </location>
</feature>
<dbReference type="EMBL" id="MFDO01000007">
    <property type="protein sequence ID" value="OGE65779.1"/>
    <property type="molecule type" value="Genomic_DNA"/>
</dbReference>
<feature type="transmembrane region" description="Helical" evidence="1">
    <location>
        <begin position="6"/>
        <end position="25"/>
    </location>
</feature>
<dbReference type="PANTHER" id="PTHR36851">
    <property type="entry name" value="UNNAMED PRODUCT"/>
    <property type="match status" value="1"/>
</dbReference>
<feature type="transmembrane region" description="Helical" evidence="1">
    <location>
        <begin position="474"/>
        <end position="498"/>
    </location>
</feature>
<dbReference type="SUPFAM" id="SSF53448">
    <property type="entry name" value="Nucleotide-diphospho-sugar transferases"/>
    <property type="match status" value="1"/>
</dbReference>
<dbReference type="AlphaFoldDB" id="A0A1F5MKD8"/>
<dbReference type="Gene3D" id="3.90.550.10">
    <property type="entry name" value="Spore Coat Polysaccharide Biosynthesis Protein SpsA, Chain A"/>
    <property type="match status" value="1"/>
</dbReference>
<evidence type="ECO:0000313" key="3">
    <source>
        <dbReference type="Proteomes" id="UP000178017"/>
    </source>
</evidence>
<reference evidence="2 3" key="1">
    <citation type="journal article" date="2016" name="Nat. Commun.">
        <title>Thousands of microbial genomes shed light on interconnected biogeochemical processes in an aquifer system.</title>
        <authorList>
            <person name="Anantharaman K."/>
            <person name="Brown C.T."/>
            <person name="Hug L.A."/>
            <person name="Sharon I."/>
            <person name="Castelle C.J."/>
            <person name="Probst A.J."/>
            <person name="Thomas B.C."/>
            <person name="Singh A."/>
            <person name="Wilkins M.J."/>
            <person name="Karaoz U."/>
            <person name="Brodie E.L."/>
            <person name="Williams K.H."/>
            <person name="Hubbard S.S."/>
            <person name="Banfield J.F."/>
        </authorList>
    </citation>
    <scope>NUCLEOTIDE SEQUENCE [LARGE SCALE GENOMIC DNA]</scope>
</reference>
<dbReference type="PANTHER" id="PTHR36851:SF1">
    <property type="entry name" value="GLYCO_TRANS_2-LIKE DOMAIN-CONTAINING PROTEIN"/>
    <property type="match status" value="1"/>
</dbReference>
<comment type="caution">
    <text evidence="2">The sequence shown here is derived from an EMBL/GenBank/DDBJ whole genome shotgun (WGS) entry which is preliminary data.</text>
</comment>